<keyword evidence="3" id="KW-1133">Transmembrane helix</keyword>
<dbReference type="Gene3D" id="2.70.70.10">
    <property type="entry name" value="Glucose Permease (Domain IIA)"/>
    <property type="match status" value="1"/>
</dbReference>
<evidence type="ECO:0000256" key="3">
    <source>
        <dbReference type="SAM" id="Phobius"/>
    </source>
</evidence>
<reference evidence="6 7" key="1">
    <citation type="journal article" date="2014" name="Gene">
        <title>A comparative genomic analysis of the alkalitolerant soil bacterium Bacillus lehensis G1.</title>
        <authorList>
            <person name="Noor Y.M."/>
            <person name="Samsulrizal N.H."/>
            <person name="Jema'on N.A."/>
            <person name="Low K.O."/>
            <person name="Ramli A.N."/>
            <person name="Alias N.I."/>
            <person name="Damis S.I."/>
            <person name="Fuzi S.F."/>
            <person name="Isa M.N."/>
            <person name="Murad A.M."/>
            <person name="Raih M.F."/>
            <person name="Bakar F.D."/>
            <person name="Najimudin N."/>
            <person name="Mahadi N.M."/>
            <person name="Illias R.M."/>
        </authorList>
    </citation>
    <scope>NUCLEOTIDE SEQUENCE [LARGE SCALE GENOMIC DNA]</scope>
    <source>
        <strain evidence="6 7">G1</strain>
    </source>
</reference>
<dbReference type="HOGENOM" id="CLU_004357_0_0_9"/>
<keyword evidence="6" id="KW-0645">Protease</keyword>
<dbReference type="PATRIC" id="fig|1246626.3.peg.2861"/>
<dbReference type="OrthoDB" id="28713at2"/>
<dbReference type="KEGG" id="ble:BleG1_2873"/>
<keyword evidence="6" id="KW-0482">Metalloprotease</keyword>
<dbReference type="eggNOG" id="COG4942">
    <property type="taxonomic scope" value="Bacteria"/>
</dbReference>
<feature type="domain" description="Phage tail tape measure protein" evidence="5">
    <location>
        <begin position="202"/>
        <end position="400"/>
    </location>
</feature>
<evidence type="ECO:0000256" key="2">
    <source>
        <dbReference type="SAM" id="Coils"/>
    </source>
</evidence>
<dbReference type="Pfam" id="PF01551">
    <property type="entry name" value="Peptidase_M23"/>
    <property type="match status" value="1"/>
</dbReference>
<dbReference type="eggNOG" id="COG1196">
    <property type="taxonomic scope" value="Bacteria"/>
</dbReference>
<feature type="transmembrane region" description="Helical" evidence="3">
    <location>
        <begin position="574"/>
        <end position="592"/>
    </location>
</feature>
<gene>
    <name evidence="6" type="ORF">BleG1_2873</name>
</gene>
<dbReference type="NCBIfam" id="TIGR01760">
    <property type="entry name" value="tape_meas_TP901"/>
    <property type="match status" value="1"/>
</dbReference>
<keyword evidence="2" id="KW-0175">Coiled coil</keyword>
<feature type="coiled-coil region" evidence="2">
    <location>
        <begin position="66"/>
        <end position="128"/>
    </location>
</feature>
<evidence type="ECO:0000259" key="5">
    <source>
        <dbReference type="Pfam" id="PF10145"/>
    </source>
</evidence>
<keyword evidence="3" id="KW-0812">Transmembrane</keyword>
<dbReference type="InterPro" id="IPR010090">
    <property type="entry name" value="Phage_tape_meas"/>
</dbReference>
<feature type="transmembrane region" description="Helical" evidence="3">
    <location>
        <begin position="493"/>
        <end position="515"/>
    </location>
</feature>
<dbReference type="CDD" id="cd12797">
    <property type="entry name" value="M23_peptidase"/>
    <property type="match status" value="1"/>
</dbReference>
<evidence type="ECO:0000313" key="7">
    <source>
        <dbReference type="Proteomes" id="UP000027142"/>
    </source>
</evidence>
<dbReference type="STRING" id="1246626.BleG1_2873"/>
<dbReference type="GO" id="GO:0006508">
    <property type="term" value="P:proteolysis"/>
    <property type="evidence" value="ECO:0007669"/>
    <property type="project" value="UniProtKB-KW"/>
</dbReference>
<dbReference type="SUPFAM" id="SSF51261">
    <property type="entry name" value="Duplicated hybrid motif"/>
    <property type="match status" value="1"/>
</dbReference>
<name>A0A060LZ15_9BACI</name>
<keyword evidence="1" id="KW-1188">Viral release from host cell</keyword>
<keyword evidence="3" id="KW-0472">Membrane</keyword>
<dbReference type="InterPro" id="IPR011055">
    <property type="entry name" value="Dup_hybrid_motif"/>
</dbReference>
<dbReference type="eggNOG" id="COG5283">
    <property type="taxonomic scope" value="Bacteria"/>
</dbReference>
<dbReference type="Proteomes" id="UP000027142">
    <property type="component" value="Chromosome"/>
</dbReference>
<dbReference type="Pfam" id="PF10145">
    <property type="entry name" value="PhageMin_Tail"/>
    <property type="match status" value="1"/>
</dbReference>
<dbReference type="RefSeq" id="WP_051667593.1">
    <property type="nucleotide sequence ID" value="NZ_CP003923.1"/>
</dbReference>
<dbReference type="EMBL" id="CP003923">
    <property type="protein sequence ID" value="AIC95437.1"/>
    <property type="molecule type" value="Genomic_DNA"/>
</dbReference>
<accession>A0A060LZ15</accession>
<sequence length="1432" mass="152003">MFGNAGDATVLKVGWDASAVDSGVSNLNSRLSAARSELNATGAQMGGFGRSTDGLKRKQEGLNKVYELQGQKVKDLEGNYKRLVEEKGAESKAAIDASRHYNNALAEYAKMEGQLKSLTNEIAYQESAWSSMESGLNSFSSTTGKMADGFSKAGQKMTLGLTLPIVGVGTMALKTGIDFEKSMSKVQALSGGTAEEMAKMEGQAKSLGETTVFSASQAAEAQAFLAMAGWDVADIYEAMPGLLNLAAAGQMELGRTADITSNIMQAFGLKAKESAHVSDVLAAAASNSNTNIEQLGEAMEYAGPTSNVFGWSVEQTTAAIMKFGDAGIQGGKAGQAWSTSLQRLSRPTSRMAKMMENLNIQFFDAEGVMKPLPDLVGELETATKGMTDEQRANVVTTLFGNQAFKHWAILMEEGSDGLRDQTKALEQSTGAAQDMADTMLDNAYGSIIELTSAAEGLAIQFAEHMIPHFITLTEKATDLVRWFGNLDKDTQKYILVAAGIAAVLGPAAIALSVVLRSVSYLSAGLAKAVGAFGRYTTSAKVAQTTTTGFGASAQLAGTQVATANRGMGRFGRTLGGVGTAASLAGVGMLAFGDDSNQGLGMAMLFGPQIIGLGGKLLTAGKNALTSGGRFLGMGNNATTAGKGIGGLVRGVGALGKGAGALGGPIGLGVAAITTLGVAGYEVYEHYQDKVLPTLDSFGDIVMENGEKVSDSTAKQLDAFKKLHDDATVELNGLAWGSQKITDDMASSLTGKFSEMGTMIKDELNKNYEQSQSDLEKFLGQSTVITADHQEDIKKRYDDYYRVRVEQAETNEGKINDIINLAAEENRAITDAEQKEINRIKDVMMRQNVNAVTEGSIEQKAIMEQLKNDSSVINAQQATDTVKKAIEAKDGAIAAANEKYDEIVQWAITQRDDTGLLSEEEATKIIREAGYTRDRSITAAEEMHKGVVEQAKLQAEGHVEQINWQSGEVKSAWRLMTEDLLKGFNWVGEQINKVIRFFGGKEIPTMQSMSRNSTRSSGAGGMGGGGSGHLVERAYATGTSATGHPVDSDAIVSEKGPELIHDPKVGTYVTGNNGPERVFLHKGSSVLPAHHTKSLLNQYGFGNQSNFALPAYESGVGNTLMGWWESLIEGPKALIDKAISGLAPDWVTSNFIPFGEGVIKNIATNAVDYVKNLFSSGDLGEGGGGFTAGGGFPGMRKTSGFGYRTHPVTGQRGSFHGGVDYAARIGTPIPSQSMGMVVRSSTGWNGGYGNLVVVQSGPMQHYYAHNSRNLVSTGQPVAKGQHIALIGSTGSSTGPHVHYEQRLNGRRINPRGYEHGGISRNKQLAWLSEKDHEEYIIPSQATDRSLSLFSDLGEKLGVFNTIPSVDSYPQAKANGRSLIDLSALTGKLDELIRSVKDSDVSPVILVKLGEETIYKNVGRKLGTQADTDALWGG</sequence>
<proteinExistence type="predicted"/>
<protein>
    <submittedName>
        <fullName evidence="6">Metalloprotease</fullName>
    </submittedName>
</protein>
<dbReference type="InterPro" id="IPR016047">
    <property type="entry name" value="M23ase_b-sheet_dom"/>
</dbReference>
<dbReference type="GO" id="GO:0008237">
    <property type="term" value="F:metallopeptidase activity"/>
    <property type="evidence" value="ECO:0007669"/>
    <property type="project" value="UniProtKB-KW"/>
</dbReference>
<feature type="domain" description="M23ase beta-sheet core" evidence="4">
    <location>
        <begin position="1214"/>
        <end position="1309"/>
    </location>
</feature>
<evidence type="ECO:0000256" key="1">
    <source>
        <dbReference type="ARBA" id="ARBA00022612"/>
    </source>
</evidence>
<organism evidence="6 7">
    <name type="scientific">Shouchella lehensis G1</name>
    <dbReference type="NCBI Taxonomy" id="1246626"/>
    <lineage>
        <taxon>Bacteria</taxon>
        <taxon>Bacillati</taxon>
        <taxon>Bacillota</taxon>
        <taxon>Bacilli</taxon>
        <taxon>Bacillales</taxon>
        <taxon>Bacillaceae</taxon>
        <taxon>Shouchella</taxon>
    </lineage>
</organism>
<keyword evidence="7" id="KW-1185">Reference proteome</keyword>
<dbReference type="PANTHER" id="PTHR37813">
    <property type="entry name" value="FELS-2 PROPHAGE PROTEIN"/>
    <property type="match status" value="1"/>
</dbReference>
<dbReference type="PANTHER" id="PTHR37813:SF1">
    <property type="entry name" value="FELS-2 PROPHAGE PROTEIN"/>
    <property type="match status" value="1"/>
</dbReference>
<evidence type="ECO:0000259" key="4">
    <source>
        <dbReference type="Pfam" id="PF01551"/>
    </source>
</evidence>
<keyword evidence="6" id="KW-0378">Hydrolase</keyword>
<evidence type="ECO:0000313" key="6">
    <source>
        <dbReference type="EMBL" id="AIC95437.1"/>
    </source>
</evidence>